<proteinExistence type="predicted"/>
<dbReference type="Pfam" id="PF00534">
    <property type="entry name" value="Glycos_transf_1"/>
    <property type="match status" value="1"/>
</dbReference>
<evidence type="ECO:0000313" key="3">
    <source>
        <dbReference type="Proteomes" id="UP000824281"/>
    </source>
</evidence>
<keyword evidence="3" id="KW-1185">Reference proteome</keyword>
<protein>
    <submittedName>
        <fullName evidence="2">Glycosyltransferase</fullName>
    </submittedName>
</protein>
<dbReference type="EMBL" id="CP081295">
    <property type="protein sequence ID" value="QZD89168.1"/>
    <property type="molecule type" value="Genomic_DNA"/>
</dbReference>
<dbReference type="PANTHER" id="PTHR45947:SF3">
    <property type="entry name" value="SULFOQUINOVOSYL TRANSFERASE SQD2"/>
    <property type="match status" value="1"/>
</dbReference>
<dbReference type="InterPro" id="IPR050194">
    <property type="entry name" value="Glycosyltransferase_grp1"/>
</dbReference>
<feature type="domain" description="Glycosyl transferase family 1" evidence="1">
    <location>
        <begin position="207"/>
        <end position="340"/>
    </location>
</feature>
<sequence length="367" mass="39958">MSAAHDGIAPNVLHVFPTAESAELIAAFGTKLRHTMVTADGALPAGLRKSPYLKPASDFPKLGGALGPGRMQRLARAMTPFDLVLTHGYEALDVAMAHTLFKDAMNLPPLIHHEHALDAKHGLKRKWYRRIALGKASGLVVPGEALEERALVDWQQPMGRVKRIAPLLDTKAFAKKPKHDSLRLIKHPGEHWVGCWPGEQDSSRLAALVEAVAQLPGAWNLVVMGEGQERADSQAQIDRLEINDRVHFLASSIAPAKVMGLFDIFVSLSGRGTFPVHVVEAMAASVAVLAPHTPEMEGILPQAAQEWLYDQGASGSLSAYLGALAKDKGLRTTLGEANRAKAVQDFDREKTLATYRRLYSSAMKREF</sequence>
<dbReference type="RefSeq" id="WP_221424671.1">
    <property type="nucleotide sequence ID" value="NZ_CP081295.1"/>
</dbReference>
<evidence type="ECO:0000259" key="1">
    <source>
        <dbReference type="Pfam" id="PF00534"/>
    </source>
</evidence>
<organism evidence="2 3">
    <name type="scientific">Qipengyuania aurantiaca</name>
    <dbReference type="NCBI Taxonomy" id="2867233"/>
    <lineage>
        <taxon>Bacteria</taxon>
        <taxon>Pseudomonadati</taxon>
        <taxon>Pseudomonadota</taxon>
        <taxon>Alphaproteobacteria</taxon>
        <taxon>Sphingomonadales</taxon>
        <taxon>Erythrobacteraceae</taxon>
        <taxon>Qipengyuania</taxon>
    </lineage>
</organism>
<dbReference type="Gene3D" id="3.40.50.2000">
    <property type="entry name" value="Glycogen Phosphorylase B"/>
    <property type="match status" value="2"/>
</dbReference>
<dbReference type="PANTHER" id="PTHR45947">
    <property type="entry name" value="SULFOQUINOVOSYL TRANSFERASE SQD2"/>
    <property type="match status" value="1"/>
</dbReference>
<dbReference type="InterPro" id="IPR001296">
    <property type="entry name" value="Glyco_trans_1"/>
</dbReference>
<name>A0ABX8ZJH2_9SPHN</name>
<reference evidence="2 3" key="1">
    <citation type="submission" date="2021-08" db="EMBL/GenBank/DDBJ databases">
        <title>Comparative Genomics Analysis of the Genus Qipengyuania Reveals Extensive Genetic Diversity and Metabolic Versatility, Including the Description of Fifteen Novel Species.</title>
        <authorList>
            <person name="Liu Y."/>
        </authorList>
    </citation>
    <scope>NUCLEOTIDE SEQUENCE [LARGE SCALE GENOMIC DNA]</scope>
    <source>
        <strain evidence="2 3">1NDH13</strain>
    </source>
</reference>
<accession>A0ABX8ZJH2</accession>
<evidence type="ECO:0000313" key="2">
    <source>
        <dbReference type="EMBL" id="QZD89168.1"/>
    </source>
</evidence>
<dbReference type="Proteomes" id="UP000824281">
    <property type="component" value="Chromosome"/>
</dbReference>
<dbReference type="SUPFAM" id="SSF53756">
    <property type="entry name" value="UDP-Glycosyltransferase/glycogen phosphorylase"/>
    <property type="match status" value="1"/>
</dbReference>
<gene>
    <name evidence="2" type="ORF">K3148_10010</name>
</gene>